<dbReference type="STRING" id="887898.HMPREF0551_1160"/>
<dbReference type="PANTHER" id="PTHR30093">
    <property type="entry name" value="GENERAL SECRETION PATHWAY PROTEIN G"/>
    <property type="match status" value="1"/>
</dbReference>
<evidence type="ECO:0000256" key="10">
    <source>
        <dbReference type="SAM" id="Phobius"/>
    </source>
</evidence>
<dbReference type="NCBIfam" id="TIGR02532">
    <property type="entry name" value="IV_pilin_GFxxxE"/>
    <property type="match status" value="1"/>
</dbReference>
<keyword evidence="4" id="KW-1003">Cell membrane</keyword>
<dbReference type="PANTHER" id="PTHR30093:SF44">
    <property type="entry name" value="TYPE II SECRETION SYSTEM CORE PROTEIN G"/>
    <property type="match status" value="1"/>
</dbReference>
<accession>E7RWU8</accession>
<dbReference type="InterPro" id="IPR013545">
    <property type="entry name" value="T2SS_protein-GspG_C"/>
</dbReference>
<evidence type="ECO:0000256" key="4">
    <source>
        <dbReference type="ARBA" id="ARBA00022475"/>
    </source>
</evidence>
<name>E7RWU8_9BURK</name>
<comment type="caution">
    <text evidence="12">The sequence shown here is derived from an EMBL/GenBank/DDBJ whole genome shotgun (WGS) entry which is preliminary data.</text>
</comment>
<keyword evidence="13" id="KW-1185">Reference proteome</keyword>
<evidence type="ECO:0000256" key="7">
    <source>
        <dbReference type="ARBA" id="ARBA00022692"/>
    </source>
</evidence>
<dbReference type="InterPro" id="IPR045584">
    <property type="entry name" value="Pilin-like"/>
</dbReference>
<evidence type="ECO:0000256" key="8">
    <source>
        <dbReference type="ARBA" id="ARBA00022989"/>
    </source>
</evidence>
<dbReference type="Proteomes" id="UP000011021">
    <property type="component" value="Unassembled WGS sequence"/>
</dbReference>
<dbReference type="GO" id="GO:0005886">
    <property type="term" value="C:plasma membrane"/>
    <property type="evidence" value="ECO:0007669"/>
    <property type="project" value="UniProtKB-SubCell"/>
</dbReference>
<dbReference type="EMBL" id="AEQP01000004">
    <property type="protein sequence ID" value="EFV95202.1"/>
    <property type="molecule type" value="Genomic_DNA"/>
</dbReference>
<dbReference type="eggNOG" id="COG2165">
    <property type="taxonomic scope" value="Bacteria"/>
</dbReference>
<gene>
    <name evidence="12" type="primary">gspG</name>
    <name evidence="12" type="ORF">HMPREF0551_1160</name>
</gene>
<comment type="similarity">
    <text evidence="2">Belongs to the GSP G family.</text>
</comment>
<dbReference type="PROSITE" id="PS00409">
    <property type="entry name" value="PROKAR_NTER_METHYL"/>
    <property type="match status" value="1"/>
</dbReference>
<dbReference type="InterPro" id="IPR010054">
    <property type="entry name" value="Type2_sec_GspG"/>
</dbReference>
<evidence type="ECO:0000256" key="6">
    <source>
        <dbReference type="ARBA" id="ARBA00022519"/>
    </source>
</evidence>
<keyword evidence="8 10" id="KW-1133">Transmembrane helix</keyword>
<comment type="subcellular location">
    <subcellularLocation>
        <location evidence="1">Cell inner membrane</location>
        <topology evidence="1">Single-pass membrane protein</topology>
    </subcellularLocation>
</comment>
<feature type="domain" description="Type II secretion system protein GspG C-terminal" evidence="11">
    <location>
        <begin position="51"/>
        <end position="157"/>
    </location>
</feature>
<dbReference type="PRINTS" id="PR00813">
    <property type="entry name" value="BCTERIALGSPG"/>
</dbReference>
<dbReference type="InterPro" id="IPR000983">
    <property type="entry name" value="Bac_GSPG_pilin"/>
</dbReference>
<dbReference type="Gene3D" id="3.30.700.10">
    <property type="entry name" value="Glycoprotein, Type 4 Pilin"/>
    <property type="match status" value="1"/>
</dbReference>
<dbReference type="AlphaFoldDB" id="E7RWU8"/>
<dbReference type="HOGENOM" id="CLU_091705_2_1_4"/>
<evidence type="ECO:0000256" key="3">
    <source>
        <dbReference type="ARBA" id="ARBA00020042"/>
    </source>
</evidence>
<evidence type="ECO:0000259" key="11">
    <source>
        <dbReference type="Pfam" id="PF08334"/>
    </source>
</evidence>
<evidence type="ECO:0000313" key="12">
    <source>
        <dbReference type="EMBL" id="EFV95202.1"/>
    </source>
</evidence>
<keyword evidence="6" id="KW-0997">Cell inner membrane</keyword>
<keyword evidence="7 10" id="KW-0812">Transmembrane</keyword>
<dbReference type="Pfam" id="PF08334">
    <property type="entry name" value="T2SSG"/>
    <property type="match status" value="1"/>
</dbReference>
<dbReference type="GO" id="GO:0015628">
    <property type="term" value="P:protein secretion by the type II secretion system"/>
    <property type="evidence" value="ECO:0007669"/>
    <property type="project" value="InterPro"/>
</dbReference>
<evidence type="ECO:0000256" key="1">
    <source>
        <dbReference type="ARBA" id="ARBA00004377"/>
    </source>
</evidence>
<keyword evidence="5" id="KW-0488">Methylation</keyword>
<dbReference type="GO" id="GO:0015627">
    <property type="term" value="C:type II protein secretion system complex"/>
    <property type="evidence" value="ECO:0007669"/>
    <property type="project" value="InterPro"/>
</dbReference>
<evidence type="ECO:0000256" key="9">
    <source>
        <dbReference type="ARBA" id="ARBA00023136"/>
    </source>
</evidence>
<feature type="transmembrane region" description="Helical" evidence="10">
    <location>
        <begin position="27"/>
        <end position="48"/>
    </location>
</feature>
<dbReference type="InterPro" id="IPR012902">
    <property type="entry name" value="N_methyl_site"/>
</dbReference>
<dbReference type="RefSeq" id="WP_005673401.1">
    <property type="nucleotide sequence ID" value="NZ_CP146288.1"/>
</dbReference>
<protein>
    <recommendedName>
        <fullName evidence="3">Type II secretion system core protein G</fullName>
    </recommendedName>
</protein>
<dbReference type="SUPFAM" id="SSF54523">
    <property type="entry name" value="Pili subunits"/>
    <property type="match status" value="1"/>
</dbReference>
<dbReference type="Pfam" id="PF07963">
    <property type="entry name" value="N_methyl"/>
    <property type="match status" value="1"/>
</dbReference>
<evidence type="ECO:0000256" key="2">
    <source>
        <dbReference type="ARBA" id="ARBA00009984"/>
    </source>
</evidence>
<reference evidence="12 13" key="1">
    <citation type="submission" date="2010-12" db="EMBL/GenBank/DDBJ databases">
        <authorList>
            <person name="Muzny D."/>
            <person name="Qin X."/>
            <person name="Deng J."/>
            <person name="Jiang H."/>
            <person name="Liu Y."/>
            <person name="Qu J."/>
            <person name="Song X.-Z."/>
            <person name="Zhang L."/>
            <person name="Thornton R."/>
            <person name="Coyle M."/>
            <person name="Francisco L."/>
            <person name="Jackson L."/>
            <person name="Javaid M."/>
            <person name="Korchina V."/>
            <person name="Kovar C."/>
            <person name="Mata R."/>
            <person name="Mathew T."/>
            <person name="Ngo R."/>
            <person name="Nguyen L."/>
            <person name="Nguyen N."/>
            <person name="Okwuonu G."/>
            <person name="Ongeri F."/>
            <person name="Pham C."/>
            <person name="Simmons D."/>
            <person name="Wilczek-Boney K."/>
            <person name="Hale W."/>
            <person name="Jakkamsetti A."/>
            <person name="Pham P."/>
            <person name="Ruth R."/>
            <person name="San Lucas F."/>
            <person name="Warren J."/>
            <person name="Zhang J."/>
            <person name="Zhao Z."/>
            <person name="Zhou C."/>
            <person name="Zhu D."/>
            <person name="Lee S."/>
            <person name="Bess C."/>
            <person name="Blankenburg K."/>
            <person name="Forbes L."/>
            <person name="Fu Q."/>
            <person name="Gubbala S."/>
            <person name="Hirani K."/>
            <person name="Jayaseelan J.C."/>
            <person name="Lara F."/>
            <person name="Munidasa M."/>
            <person name="Palculict T."/>
            <person name="Patil S."/>
            <person name="Pu L.-L."/>
            <person name="Saada N."/>
            <person name="Tang L."/>
            <person name="Weissenberger G."/>
            <person name="Zhu Y."/>
            <person name="Hemphill L."/>
            <person name="Shang Y."/>
            <person name="Youmans B."/>
            <person name="Ayvaz T."/>
            <person name="Ross M."/>
            <person name="Santibanez J."/>
            <person name="Aqrawi P."/>
            <person name="Gross S."/>
            <person name="Joshi V."/>
            <person name="Fowler G."/>
            <person name="Nazareth L."/>
            <person name="Reid J."/>
            <person name="Worley K."/>
            <person name="Petrosino J."/>
            <person name="Highlander S."/>
            <person name="Gibbs R."/>
        </authorList>
    </citation>
    <scope>NUCLEOTIDE SEQUENCE [LARGE SCALE GENOMIC DNA]</scope>
    <source>
        <strain evidence="12 13">ATCC 51599</strain>
    </source>
</reference>
<proteinExistence type="inferred from homology"/>
<dbReference type="NCBIfam" id="TIGR01710">
    <property type="entry name" value="typeII_sec_gspG"/>
    <property type="match status" value="1"/>
</dbReference>
<keyword evidence="9 10" id="KW-0472">Membrane</keyword>
<evidence type="ECO:0000313" key="13">
    <source>
        <dbReference type="Proteomes" id="UP000011021"/>
    </source>
</evidence>
<organism evidence="12 13">
    <name type="scientific">Lautropia mirabilis ATCC 51599</name>
    <dbReference type="NCBI Taxonomy" id="887898"/>
    <lineage>
        <taxon>Bacteria</taxon>
        <taxon>Pseudomonadati</taxon>
        <taxon>Pseudomonadota</taxon>
        <taxon>Betaproteobacteria</taxon>
        <taxon>Burkholderiales</taxon>
        <taxon>Burkholderiaceae</taxon>
        <taxon>Lautropia</taxon>
    </lineage>
</organism>
<sequence>MTDTRLAAVSSAPRLQAARGSRRRTHGFTLIELMVVVMILGVLAALVVPRFMSRPDEARAVAAKADIAAIMQQLKLYRLDNGRYPTTEQGLDALVNRPTSGPSAKNWKSYLDKAPVDPWGKPYQYLNPGVHSEIDVFSYGADGVAGGEAGDADIGSWDL</sequence>
<evidence type="ECO:0000256" key="5">
    <source>
        <dbReference type="ARBA" id="ARBA00022481"/>
    </source>
</evidence>